<accession>A0AAW0S0P8</accession>
<dbReference type="AlphaFoldDB" id="A0AAW0S0P8"/>
<evidence type="ECO:0000313" key="6">
    <source>
        <dbReference type="EMBL" id="KAK8147691.1"/>
    </source>
</evidence>
<dbReference type="PROSITE" id="PS50088">
    <property type="entry name" value="ANK_REPEAT"/>
    <property type="match status" value="2"/>
</dbReference>
<evidence type="ECO:0000256" key="2">
    <source>
        <dbReference type="ARBA" id="ARBA00023043"/>
    </source>
</evidence>
<feature type="region of interest" description="Disordered" evidence="4">
    <location>
        <begin position="259"/>
        <end position="278"/>
    </location>
</feature>
<evidence type="ECO:0000256" key="1">
    <source>
        <dbReference type="ARBA" id="ARBA00022737"/>
    </source>
</evidence>
<dbReference type="InterPro" id="IPR025676">
    <property type="entry name" value="Clr5_dom"/>
</dbReference>
<reference evidence="6 7" key="1">
    <citation type="submission" date="2020-02" db="EMBL/GenBank/DDBJ databases">
        <title>Comparative genomics of the hypocrealean fungal genus Beauvera.</title>
        <authorList>
            <person name="Showalter D.N."/>
            <person name="Bushley K.E."/>
            <person name="Rehner S.A."/>
        </authorList>
    </citation>
    <scope>NUCLEOTIDE SEQUENCE [LARGE SCALE GENOMIC DNA]</scope>
    <source>
        <strain evidence="6 7">ARSEF4384</strain>
    </source>
</reference>
<evidence type="ECO:0000256" key="4">
    <source>
        <dbReference type="SAM" id="MobiDB-lite"/>
    </source>
</evidence>
<dbReference type="Pfam" id="PF14420">
    <property type="entry name" value="Clr5"/>
    <property type="match status" value="1"/>
</dbReference>
<dbReference type="InterPro" id="IPR036770">
    <property type="entry name" value="Ankyrin_rpt-contain_sf"/>
</dbReference>
<organism evidence="6 7">
    <name type="scientific">Beauveria asiatica</name>
    <dbReference type="NCBI Taxonomy" id="1069075"/>
    <lineage>
        <taxon>Eukaryota</taxon>
        <taxon>Fungi</taxon>
        <taxon>Dikarya</taxon>
        <taxon>Ascomycota</taxon>
        <taxon>Pezizomycotina</taxon>
        <taxon>Sordariomycetes</taxon>
        <taxon>Hypocreomycetidae</taxon>
        <taxon>Hypocreales</taxon>
        <taxon>Cordycipitaceae</taxon>
        <taxon>Beauveria</taxon>
    </lineage>
</organism>
<dbReference type="SUPFAM" id="SSF48403">
    <property type="entry name" value="Ankyrin repeat"/>
    <property type="match status" value="1"/>
</dbReference>
<dbReference type="Gene3D" id="1.25.40.20">
    <property type="entry name" value="Ankyrin repeat-containing domain"/>
    <property type="match status" value="2"/>
</dbReference>
<evidence type="ECO:0000256" key="3">
    <source>
        <dbReference type="PROSITE-ProRule" id="PRU00023"/>
    </source>
</evidence>
<proteinExistence type="predicted"/>
<dbReference type="PANTHER" id="PTHR24173">
    <property type="entry name" value="ANKYRIN REPEAT CONTAINING"/>
    <property type="match status" value="1"/>
</dbReference>
<gene>
    <name evidence="6" type="ORF">G3M48_001209</name>
</gene>
<dbReference type="Pfam" id="PF12796">
    <property type="entry name" value="Ank_2"/>
    <property type="match status" value="1"/>
</dbReference>
<feature type="repeat" description="ANK" evidence="3">
    <location>
        <begin position="628"/>
        <end position="664"/>
    </location>
</feature>
<keyword evidence="7" id="KW-1185">Reference proteome</keyword>
<sequence length="785" mass="85716">MDPARSHLGGELPRDTSDDNVDLVPHDTIPCDTSHDWYSHLGDQEQTFEWFLRPMELDQDEPPAMPAHDAAAARLPAGTTNDGDAQLQPRCQGWDDFESTIKHLYLDEKKTIKQIVEIMQAEYGFYRSAKAYQNRLKHWRVHKNLNSSEMKLVLEIMNYRKQFEGKDTEFFVRGRLLPPHKIARFVSRNGDTASVGIPPGPSPPWLSYRTPRRTYSHGAYGRERSIHASSSSATRAASSSASFAPAGSGSHDWYRQSTAAANDPAAEPRQSTASDARRVPLMLTQQDKNDLAAFCGPVAETELRRGTDKLHRLLAAERARPKCPVSCCRYCGFLPGLADVVSMQGVSFLVGSTQKGLDMRTPSLVALLQFAIRHREDAVVRHLVRRCQQSKFAQRMHRHLLCVALQYCRGALFRQLLLHGLDVSLDDDDGGGGSASAGLLEQARMTLRDFTIKHVDLKGDSGSTSEAVGFMYRARVVTERLWRNVVLWTALRHGRAGVLRACLQPPTSAALDMDELMDKAAVICQVCKDAGSSEAAAVLVEPGSAVAASENGATVLHLATSLLLGDHVQRLLGRGADVDAAMKTGETALHILAASSSASVSGSGSDDGIDVAHSLLAWGASVAATDSVGDTALHKAARHAWTSWRESLAALLVQAGADVNALNHRGETPLMVAARSQQDVEAARVVVAWFAKRGAREDARDHDGNTAAAYLDARVRQHEEAEVEEETGGAHGQGWDPLLCDWASGDAFPWTQWTAAEVAELRAARETSPRAEALRNRLVSFQLQT</sequence>
<feature type="domain" description="Clr5" evidence="5">
    <location>
        <begin position="93"/>
        <end position="143"/>
    </location>
</feature>
<evidence type="ECO:0000313" key="7">
    <source>
        <dbReference type="Proteomes" id="UP001397290"/>
    </source>
</evidence>
<keyword evidence="2 3" id="KW-0040">ANK repeat</keyword>
<feature type="region of interest" description="Disordered" evidence="4">
    <location>
        <begin position="1"/>
        <end position="23"/>
    </location>
</feature>
<dbReference type="PANTHER" id="PTHR24173:SF74">
    <property type="entry name" value="ANKYRIN REPEAT DOMAIN-CONTAINING PROTEIN 16"/>
    <property type="match status" value="1"/>
</dbReference>
<feature type="region of interest" description="Disordered" evidence="4">
    <location>
        <begin position="190"/>
        <end position="210"/>
    </location>
</feature>
<protein>
    <recommendedName>
        <fullName evidence="5">Clr5 domain-containing protein</fullName>
    </recommendedName>
</protein>
<comment type="caution">
    <text evidence="6">The sequence shown here is derived from an EMBL/GenBank/DDBJ whole genome shotgun (WGS) entry which is preliminary data.</text>
</comment>
<dbReference type="InterPro" id="IPR002110">
    <property type="entry name" value="Ankyrin_rpt"/>
</dbReference>
<dbReference type="Proteomes" id="UP001397290">
    <property type="component" value="Unassembled WGS sequence"/>
</dbReference>
<dbReference type="SMART" id="SM00248">
    <property type="entry name" value="ANK"/>
    <property type="match status" value="5"/>
</dbReference>
<name>A0AAW0S0P8_9HYPO</name>
<evidence type="ECO:0000259" key="5">
    <source>
        <dbReference type="Pfam" id="PF14420"/>
    </source>
</evidence>
<keyword evidence="1" id="KW-0677">Repeat</keyword>
<feature type="repeat" description="ANK" evidence="3">
    <location>
        <begin position="551"/>
        <end position="583"/>
    </location>
</feature>
<dbReference type="PROSITE" id="PS50297">
    <property type="entry name" value="ANK_REP_REGION"/>
    <property type="match status" value="2"/>
</dbReference>
<dbReference type="EMBL" id="JAAHCF010000132">
    <property type="protein sequence ID" value="KAK8147691.1"/>
    <property type="molecule type" value="Genomic_DNA"/>
</dbReference>